<feature type="domain" description="EF-hand" evidence="3">
    <location>
        <begin position="157"/>
        <end position="190"/>
    </location>
</feature>
<protein>
    <submittedName>
        <fullName evidence="4">EF-hand</fullName>
    </submittedName>
</protein>
<accession>A0A137PG02</accession>
<evidence type="ECO:0000313" key="5">
    <source>
        <dbReference type="Proteomes" id="UP000070444"/>
    </source>
</evidence>
<dbReference type="PROSITE" id="PS50222">
    <property type="entry name" value="EF_HAND_2"/>
    <property type="match status" value="2"/>
</dbReference>
<dbReference type="InterPro" id="IPR002048">
    <property type="entry name" value="EF_hand_dom"/>
</dbReference>
<keyword evidence="1" id="KW-0677">Repeat</keyword>
<dbReference type="SMART" id="SM00054">
    <property type="entry name" value="EFh"/>
    <property type="match status" value="3"/>
</dbReference>
<dbReference type="STRING" id="796925.A0A137PG02"/>
<evidence type="ECO:0000313" key="4">
    <source>
        <dbReference type="EMBL" id="KXN73929.1"/>
    </source>
</evidence>
<dbReference type="GO" id="GO:0016460">
    <property type="term" value="C:myosin II complex"/>
    <property type="evidence" value="ECO:0007669"/>
    <property type="project" value="TreeGrafter"/>
</dbReference>
<keyword evidence="5" id="KW-1185">Reference proteome</keyword>
<dbReference type="SUPFAM" id="SSF47473">
    <property type="entry name" value="EF-hand"/>
    <property type="match status" value="1"/>
</dbReference>
<keyword evidence="2" id="KW-0106">Calcium</keyword>
<dbReference type="EMBL" id="KQ964429">
    <property type="protein sequence ID" value="KXN73929.1"/>
    <property type="molecule type" value="Genomic_DNA"/>
</dbReference>
<evidence type="ECO:0000256" key="1">
    <source>
        <dbReference type="ARBA" id="ARBA00022737"/>
    </source>
</evidence>
<dbReference type="Gene3D" id="1.10.238.10">
    <property type="entry name" value="EF-hand"/>
    <property type="match status" value="1"/>
</dbReference>
<dbReference type="FunFam" id="1.10.238.10:FF:000001">
    <property type="entry name" value="Calmodulin 1"/>
    <property type="match status" value="1"/>
</dbReference>
<dbReference type="AlphaFoldDB" id="A0A137PG02"/>
<dbReference type="Pfam" id="PF13499">
    <property type="entry name" value="EF-hand_7"/>
    <property type="match status" value="1"/>
</dbReference>
<dbReference type="OMA" id="HPGLTQQ"/>
<dbReference type="InterPro" id="IPR050230">
    <property type="entry name" value="CALM/Myosin/TropC-like"/>
</dbReference>
<dbReference type="OrthoDB" id="26525at2759"/>
<feature type="domain" description="EF-hand" evidence="3">
    <location>
        <begin position="46"/>
        <end position="81"/>
    </location>
</feature>
<dbReference type="PANTHER" id="PTHR23048">
    <property type="entry name" value="MYOSIN LIGHT CHAIN 1, 3"/>
    <property type="match status" value="1"/>
</dbReference>
<dbReference type="CDD" id="cd00051">
    <property type="entry name" value="EFh"/>
    <property type="match status" value="1"/>
</dbReference>
<evidence type="ECO:0000259" key="3">
    <source>
        <dbReference type="PROSITE" id="PS50222"/>
    </source>
</evidence>
<gene>
    <name evidence="4" type="ORF">CONCODRAFT_77080</name>
</gene>
<proteinExistence type="predicted"/>
<dbReference type="InterPro" id="IPR011992">
    <property type="entry name" value="EF-hand-dom_pair"/>
</dbReference>
<dbReference type="GO" id="GO:0005509">
    <property type="term" value="F:calcium ion binding"/>
    <property type="evidence" value="ECO:0007669"/>
    <property type="project" value="InterPro"/>
</dbReference>
<sequence length="190" mass="22069">MSQFNSKNHSIKRSLVSMTSDNSPSSINQFKFNNLSALNKQTLTSYQLIEVEQAFETFDLNNRGYLDPYQFKVAVRALGFAPSKEELKSITNNPKYFDTRIKGINFENFKVLLSKMYSKSTPSYNVQEAFKLFTMNSRNVITFEDLKRVAQEIGEDVPDEELREMIQEFSFTESNGVTLEEFEHIMKYDV</sequence>
<dbReference type="Proteomes" id="UP000070444">
    <property type="component" value="Unassembled WGS sequence"/>
</dbReference>
<organism evidence="4 5">
    <name type="scientific">Conidiobolus coronatus (strain ATCC 28846 / CBS 209.66 / NRRL 28638)</name>
    <name type="common">Delacroixia coronata</name>
    <dbReference type="NCBI Taxonomy" id="796925"/>
    <lineage>
        <taxon>Eukaryota</taxon>
        <taxon>Fungi</taxon>
        <taxon>Fungi incertae sedis</taxon>
        <taxon>Zoopagomycota</taxon>
        <taxon>Entomophthoromycotina</taxon>
        <taxon>Entomophthoromycetes</taxon>
        <taxon>Entomophthorales</taxon>
        <taxon>Ancylistaceae</taxon>
        <taxon>Conidiobolus</taxon>
    </lineage>
</organism>
<reference evidence="4 5" key="1">
    <citation type="journal article" date="2015" name="Genome Biol. Evol.">
        <title>Phylogenomic analyses indicate that early fungi evolved digesting cell walls of algal ancestors of land plants.</title>
        <authorList>
            <person name="Chang Y."/>
            <person name="Wang S."/>
            <person name="Sekimoto S."/>
            <person name="Aerts A.L."/>
            <person name="Choi C."/>
            <person name="Clum A."/>
            <person name="LaButti K.M."/>
            <person name="Lindquist E.A."/>
            <person name="Yee Ngan C."/>
            <person name="Ohm R.A."/>
            <person name="Salamov A.A."/>
            <person name="Grigoriev I.V."/>
            <person name="Spatafora J.W."/>
            <person name="Berbee M.L."/>
        </authorList>
    </citation>
    <scope>NUCLEOTIDE SEQUENCE [LARGE SCALE GENOMIC DNA]</scope>
    <source>
        <strain evidence="4 5">NRRL 28638</strain>
    </source>
</reference>
<dbReference type="PANTHER" id="PTHR23048:SF59">
    <property type="entry name" value="EF-HAND SUPERFAMILY PROTEIN"/>
    <property type="match status" value="1"/>
</dbReference>
<name>A0A137PG02_CONC2</name>
<evidence type="ECO:0000256" key="2">
    <source>
        <dbReference type="ARBA" id="ARBA00022837"/>
    </source>
</evidence>